<protein>
    <submittedName>
        <fullName evidence="1">Uncharacterized protein</fullName>
    </submittedName>
</protein>
<accession>A0A1G2DYK8</accession>
<proteinExistence type="predicted"/>
<organism evidence="1 2">
    <name type="scientific">Candidatus Nealsonbacteria bacterium RBG_13_38_11</name>
    <dbReference type="NCBI Taxonomy" id="1801662"/>
    <lineage>
        <taxon>Bacteria</taxon>
        <taxon>Candidatus Nealsoniibacteriota</taxon>
    </lineage>
</organism>
<name>A0A1G2DYK8_9BACT</name>
<comment type="caution">
    <text evidence="1">The sequence shown here is derived from an EMBL/GenBank/DDBJ whole genome shotgun (WGS) entry which is preliminary data.</text>
</comment>
<evidence type="ECO:0000313" key="1">
    <source>
        <dbReference type="EMBL" id="OGZ18639.1"/>
    </source>
</evidence>
<gene>
    <name evidence="1" type="ORF">A2Z68_01410</name>
</gene>
<dbReference type="Proteomes" id="UP000176662">
    <property type="component" value="Unassembled WGS sequence"/>
</dbReference>
<reference evidence="1 2" key="1">
    <citation type="journal article" date="2016" name="Nat. Commun.">
        <title>Thousands of microbial genomes shed light on interconnected biogeochemical processes in an aquifer system.</title>
        <authorList>
            <person name="Anantharaman K."/>
            <person name="Brown C.T."/>
            <person name="Hug L.A."/>
            <person name="Sharon I."/>
            <person name="Castelle C.J."/>
            <person name="Probst A.J."/>
            <person name="Thomas B.C."/>
            <person name="Singh A."/>
            <person name="Wilkins M.J."/>
            <person name="Karaoz U."/>
            <person name="Brodie E.L."/>
            <person name="Williams K.H."/>
            <person name="Hubbard S.S."/>
            <person name="Banfield J.F."/>
        </authorList>
    </citation>
    <scope>NUCLEOTIDE SEQUENCE [LARGE SCALE GENOMIC DNA]</scope>
</reference>
<dbReference type="AlphaFoldDB" id="A0A1G2DYK8"/>
<dbReference type="EMBL" id="MHLX01000026">
    <property type="protein sequence ID" value="OGZ18639.1"/>
    <property type="molecule type" value="Genomic_DNA"/>
</dbReference>
<evidence type="ECO:0000313" key="2">
    <source>
        <dbReference type="Proteomes" id="UP000176662"/>
    </source>
</evidence>
<sequence length="134" mass="15124">MAQLELTNKRLEELTRIAENNQTPKLAPAINEFQKSAAETAKNLKDPQKITKEVIDETKKLLENKEKAEALGVVIGETEELDDATRKVIESQIEDLEERSLTDEQKQTLETAKLNLEEGNLSQALEKVLEINPK</sequence>